<evidence type="ECO:0000313" key="6">
    <source>
        <dbReference type="EMBL" id="MDJ1370416.1"/>
    </source>
</evidence>
<dbReference type="InterPro" id="IPR017871">
    <property type="entry name" value="ABC_transporter-like_CS"/>
</dbReference>
<dbReference type="Gene3D" id="3.40.50.300">
    <property type="entry name" value="P-loop containing nucleotide triphosphate hydrolases"/>
    <property type="match status" value="2"/>
</dbReference>
<organism evidence="6 7">
    <name type="scientific">Gulosibacter molinativorax</name>
    <dbReference type="NCBI Taxonomy" id="256821"/>
    <lineage>
        <taxon>Bacteria</taxon>
        <taxon>Bacillati</taxon>
        <taxon>Actinomycetota</taxon>
        <taxon>Actinomycetes</taxon>
        <taxon>Micrococcales</taxon>
        <taxon>Microbacteriaceae</taxon>
        <taxon>Gulosibacter</taxon>
    </lineage>
</organism>
<sequence length="562" mass="61021">MTTEAAESREARPVLLEVEDLHVDYVVRGQEVPAVRGVDLTMREGEIVAIVGESGSGKSTFAKAVLHLLADNGRVHATRMAFAGRDLTSLNRREWRKVRGAEIALIPQDPTLSLDPLMSVGKQVAETLRIHKLATKDEAQARAVKLLAEAGIPDPEQRAWQLPSEFSGGMRQRALIASALAGEPRLLVADEPTSALDVTVQRQILDHIERLRDELGIAVLLITHDLGVAADRADRILVMQHGQVVESGAAATVLANPEHDYTRRLVAAAPGLSGTTVTSRTPAPAQDAEVVLRVRDLRKEFKLRGSGETLVAVDNVAFDIRRGETFGLVGESGSGKSTTARVALQLERATKGTVEFDGVDITEYRGESLRQLRRRFQLVHQSPYASLDPRMTVGEIIREPLRSFKIGSRSEQKARVAELLDSVALPKDYAERRPDELSGGQRQRVSIARALATKPDCVVLDEAVSALDVSVQAQVLELLAQVQRDTGVAYLFISHDLGVVGEISHRIGVLQRGALVETGTSEAVLKNPEHPYTQALIAAIPGAQLSEARQATSNVDTQENHS</sequence>
<dbReference type="InterPro" id="IPR050319">
    <property type="entry name" value="ABC_transp_ATP-bind"/>
</dbReference>
<protein>
    <submittedName>
        <fullName evidence="6">ABC transporter ATP-binding protein</fullName>
    </submittedName>
</protein>
<evidence type="ECO:0000313" key="7">
    <source>
        <dbReference type="Proteomes" id="UP001170379"/>
    </source>
</evidence>
<accession>A0ABT7C5E8</accession>
<name>A0ABT7C5E8_9MICO</name>
<dbReference type="InterPro" id="IPR013563">
    <property type="entry name" value="Oligopep_ABC_C"/>
</dbReference>
<dbReference type="PANTHER" id="PTHR43776">
    <property type="entry name" value="TRANSPORT ATP-BINDING PROTEIN"/>
    <property type="match status" value="1"/>
</dbReference>
<dbReference type="NCBIfam" id="NF008453">
    <property type="entry name" value="PRK11308.1"/>
    <property type="match status" value="2"/>
</dbReference>
<dbReference type="Pfam" id="PF08352">
    <property type="entry name" value="oligo_HPY"/>
    <property type="match status" value="2"/>
</dbReference>
<gene>
    <name evidence="6" type="ORF">C7K25_03350</name>
</gene>
<evidence type="ECO:0000259" key="5">
    <source>
        <dbReference type="PROSITE" id="PS50893"/>
    </source>
</evidence>
<keyword evidence="2" id="KW-0813">Transport</keyword>
<dbReference type="InterPro" id="IPR003593">
    <property type="entry name" value="AAA+_ATPase"/>
</dbReference>
<feature type="domain" description="ABC transporter" evidence="5">
    <location>
        <begin position="16"/>
        <end position="266"/>
    </location>
</feature>
<dbReference type="InterPro" id="IPR027417">
    <property type="entry name" value="P-loop_NTPase"/>
</dbReference>
<dbReference type="Pfam" id="PF00005">
    <property type="entry name" value="ABC_tran"/>
    <property type="match status" value="2"/>
</dbReference>
<dbReference type="CDD" id="cd03257">
    <property type="entry name" value="ABC_NikE_OppD_transporters"/>
    <property type="match status" value="2"/>
</dbReference>
<evidence type="ECO:0000256" key="4">
    <source>
        <dbReference type="ARBA" id="ARBA00022840"/>
    </source>
</evidence>
<keyword evidence="3" id="KW-0547">Nucleotide-binding</keyword>
<keyword evidence="4 6" id="KW-0067">ATP-binding</keyword>
<dbReference type="PROSITE" id="PS50893">
    <property type="entry name" value="ABC_TRANSPORTER_2"/>
    <property type="match status" value="2"/>
</dbReference>
<dbReference type="GO" id="GO:0005524">
    <property type="term" value="F:ATP binding"/>
    <property type="evidence" value="ECO:0007669"/>
    <property type="project" value="UniProtKB-KW"/>
</dbReference>
<reference evidence="6" key="2">
    <citation type="journal article" date="2022" name="Sci. Rep.">
        <title>In silico prediction of the enzymes involved in the degradation of the herbicide molinate by Gulosibacter molinativorax ON4T.</title>
        <authorList>
            <person name="Lopes A.R."/>
            <person name="Bunin E."/>
            <person name="Viana A.T."/>
            <person name="Froufe H."/>
            <person name="Munoz-Merida A."/>
            <person name="Pinho D."/>
            <person name="Figueiredo J."/>
            <person name="Barroso C."/>
            <person name="Vaz-Moreira I."/>
            <person name="Bellanger X."/>
            <person name="Egas C."/>
            <person name="Nunes O.C."/>
        </authorList>
    </citation>
    <scope>NUCLEOTIDE SEQUENCE</scope>
    <source>
        <strain evidence="6">ON4</strain>
    </source>
</reference>
<dbReference type="EMBL" id="PXVD01000004">
    <property type="protein sequence ID" value="MDJ1370416.1"/>
    <property type="molecule type" value="Genomic_DNA"/>
</dbReference>
<dbReference type="InterPro" id="IPR003439">
    <property type="entry name" value="ABC_transporter-like_ATP-bd"/>
</dbReference>
<dbReference type="SMART" id="SM00382">
    <property type="entry name" value="AAA"/>
    <property type="match status" value="2"/>
</dbReference>
<comment type="caution">
    <text evidence="6">The sequence shown here is derived from an EMBL/GenBank/DDBJ whole genome shotgun (WGS) entry which is preliminary data.</text>
</comment>
<comment type="similarity">
    <text evidence="1">Belongs to the ABC transporter superfamily.</text>
</comment>
<evidence type="ECO:0000256" key="1">
    <source>
        <dbReference type="ARBA" id="ARBA00005417"/>
    </source>
</evidence>
<dbReference type="NCBIfam" id="NF007739">
    <property type="entry name" value="PRK10419.1"/>
    <property type="match status" value="2"/>
</dbReference>
<dbReference type="PANTHER" id="PTHR43776:SF7">
    <property type="entry name" value="D,D-DIPEPTIDE TRANSPORT ATP-BINDING PROTEIN DDPF-RELATED"/>
    <property type="match status" value="1"/>
</dbReference>
<dbReference type="Proteomes" id="UP001170379">
    <property type="component" value="Unassembled WGS sequence"/>
</dbReference>
<proteinExistence type="inferred from homology"/>
<dbReference type="PROSITE" id="PS00211">
    <property type="entry name" value="ABC_TRANSPORTER_1"/>
    <property type="match status" value="2"/>
</dbReference>
<dbReference type="RefSeq" id="WP_051266165.1">
    <property type="nucleotide sequence ID" value="NZ_CP028426.1"/>
</dbReference>
<evidence type="ECO:0000256" key="2">
    <source>
        <dbReference type="ARBA" id="ARBA00022448"/>
    </source>
</evidence>
<feature type="domain" description="ABC transporter" evidence="5">
    <location>
        <begin position="292"/>
        <end position="537"/>
    </location>
</feature>
<keyword evidence="7" id="KW-1185">Reference proteome</keyword>
<reference evidence="6" key="1">
    <citation type="submission" date="2018-03" db="EMBL/GenBank/DDBJ databases">
        <authorList>
            <person name="Nunes O.C."/>
            <person name="Lopes A.R."/>
            <person name="Froufe H."/>
            <person name="Munoz-Merida A."/>
            <person name="Barroso C."/>
            <person name="Egas C."/>
        </authorList>
    </citation>
    <scope>NUCLEOTIDE SEQUENCE</scope>
    <source>
        <strain evidence="6">ON4</strain>
    </source>
</reference>
<evidence type="ECO:0000256" key="3">
    <source>
        <dbReference type="ARBA" id="ARBA00022741"/>
    </source>
</evidence>
<dbReference type="SUPFAM" id="SSF52540">
    <property type="entry name" value="P-loop containing nucleoside triphosphate hydrolases"/>
    <property type="match status" value="2"/>
</dbReference>